<feature type="chain" id="PRO_5042678846" evidence="9">
    <location>
        <begin position="20"/>
        <end position="503"/>
    </location>
</feature>
<dbReference type="InterPro" id="IPR012674">
    <property type="entry name" value="Calycin"/>
</dbReference>
<keyword evidence="3 9" id="KW-0732">Signal</keyword>
<evidence type="ECO:0000256" key="9">
    <source>
        <dbReference type="SAM" id="SignalP"/>
    </source>
</evidence>
<dbReference type="PANTHER" id="PTHR42953:SF3">
    <property type="entry name" value="HIGH-AFFINITY ZINC UPTAKE SYSTEM PROTEIN ZNUA"/>
    <property type="match status" value="1"/>
</dbReference>
<evidence type="ECO:0000256" key="5">
    <source>
        <dbReference type="ARBA" id="ARBA00022906"/>
    </source>
</evidence>
<proteinExistence type="inferred from homology"/>
<comment type="similarity">
    <text evidence="1 7">Belongs to the bacterial solute-binding protein 9 family.</text>
</comment>
<comment type="caution">
    <text evidence="12">The sequence shown here is derived from an EMBL/GenBank/DDBJ whole genome shotgun (WGS) entry which is preliminary data.</text>
</comment>
<dbReference type="Pfam" id="PF09223">
    <property type="entry name" value="ZinT"/>
    <property type="match status" value="1"/>
</dbReference>
<sequence length="503" mass="57518">MKKKVLLLCVACASILLTACQKQPESNSKKPTIMTTIYPVYEFTKEIVGDKANVELLIPAGTEPHDFEPSAKDIAKIQQSQTMVYDDPNMETWVGKVKSSLTDDKVNFIQSTKDMVLLPGGEEEEEHDHGADGHHHEFDPHVWLAPSLAKKQVQTITKELSKQYPKLQKKFATNSQKYLAKLTQLDQEYQKQLSQLPQKHFVTQHSAFQYLAVEYGLKQIPIAGINPEEEPSASKLAELKKLVKQYEVQTIFFEENAQDKIARTLAKEANVKLAVLNPLEGLTNSQIEKGENYLTVMRQNLQALVKAGSKQPSTKQENTQSKPKTVYNGYFNDEQIKNRSLKDWQGTWQSVYPLVAKGELDQVFHYKAKLNPKKTAEDYRAYYEKGYRTNVKQIEIQGDTFTFTFDDGSKQSSDYRYVGYKVLNYEAGNRGVRYLFEAKDLQTKAFKYLQFSDHAISPQKAGHFHLYFGNESQEALLNELENWPTYYPSQLSAHEIAQEMVAH</sequence>
<evidence type="ECO:0000256" key="6">
    <source>
        <dbReference type="ARBA" id="ARBA00023065"/>
    </source>
</evidence>
<accession>A0A0H2QE79</accession>
<protein>
    <submittedName>
        <fullName evidence="12">Zinc ABC transporter substrate-binding protein AdcA</fullName>
    </submittedName>
</protein>
<evidence type="ECO:0000313" key="12">
    <source>
        <dbReference type="EMBL" id="OUQ10653.1"/>
    </source>
</evidence>
<feature type="region of interest" description="Disordered" evidence="8">
    <location>
        <begin position="307"/>
        <end position="326"/>
    </location>
</feature>
<dbReference type="RefSeq" id="WP_047242855.1">
    <property type="nucleotide sequence ID" value="NZ_CP010060.1"/>
</dbReference>
<dbReference type="InterPro" id="IPR006127">
    <property type="entry name" value="ZnuA-like"/>
</dbReference>
<dbReference type="Gene3D" id="3.40.50.1980">
    <property type="entry name" value="Nitrogenase molybdenum iron protein domain"/>
    <property type="match status" value="2"/>
</dbReference>
<dbReference type="InterPro" id="IPR050492">
    <property type="entry name" value="Bact_metal-bind_prot9"/>
</dbReference>
<dbReference type="InterPro" id="IPR015304">
    <property type="entry name" value="ZinT_dom"/>
</dbReference>
<dbReference type="InterPro" id="IPR006129">
    <property type="entry name" value="AdhesinB"/>
</dbReference>
<name>A0A0H2QE79_9ENTE</name>
<dbReference type="GO" id="GO:0008270">
    <property type="term" value="F:zinc ion binding"/>
    <property type="evidence" value="ECO:0007669"/>
    <property type="project" value="InterPro"/>
</dbReference>
<dbReference type="Pfam" id="PF01297">
    <property type="entry name" value="ZnuA"/>
    <property type="match status" value="1"/>
</dbReference>
<dbReference type="AlphaFoldDB" id="A0A0H2QE79"/>
<dbReference type="CDD" id="cd01017">
    <property type="entry name" value="AdcA"/>
    <property type="match status" value="1"/>
</dbReference>
<keyword evidence="2 7" id="KW-0813">Transport</keyword>
<organism evidence="12 13">
    <name type="scientific">Enterococcus cecorum</name>
    <dbReference type="NCBI Taxonomy" id="44008"/>
    <lineage>
        <taxon>Bacteria</taxon>
        <taxon>Bacillati</taxon>
        <taxon>Bacillota</taxon>
        <taxon>Bacilli</taxon>
        <taxon>Lactobacillales</taxon>
        <taxon>Enterococcaceae</taxon>
        <taxon>Enterococcus</taxon>
    </lineage>
</organism>
<dbReference type="PRINTS" id="PR00690">
    <property type="entry name" value="ADHESNFAMILY"/>
</dbReference>
<dbReference type="Proteomes" id="UP001290582">
    <property type="component" value="Unassembled WGS sequence"/>
</dbReference>
<dbReference type="Gene3D" id="2.40.128.20">
    <property type="match status" value="1"/>
</dbReference>
<feature type="compositionally biased region" description="Polar residues" evidence="8">
    <location>
        <begin position="310"/>
        <end position="323"/>
    </location>
</feature>
<dbReference type="PRINTS" id="PR00691">
    <property type="entry name" value="ADHESINB"/>
</dbReference>
<dbReference type="PANTHER" id="PTHR42953">
    <property type="entry name" value="HIGH-AFFINITY ZINC UPTAKE SYSTEM PROTEIN ZNUA-RELATED"/>
    <property type="match status" value="1"/>
</dbReference>
<dbReference type="GO" id="GO:0007155">
    <property type="term" value="P:cell adhesion"/>
    <property type="evidence" value="ECO:0007669"/>
    <property type="project" value="InterPro"/>
</dbReference>
<dbReference type="GO" id="GO:0006829">
    <property type="term" value="P:zinc ion transport"/>
    <property type="evidence" value="ECO:0007669"/>
    <property type="project" value="UniProtKB-KW"/>
</dbReference>
<dbReference type="PROSITE" id="PS51257">
    <property type="entry name" value="PROKAR_LIPOPROTEIN"/>
    <property type="match status" value="1"/>
</dbReference>
<dbReference type="EMBL" id="JAXOGL010000005">
    <property type="protein sequence ID" value="MDZ5597520.1"/>
    <property type="molecule type" value="Genomic_DNA"/>
</dbReference>
<dbReference type="SUPFAM" id="SSF50814">
    <property type="entry name" value="Lipocalins"/>
    <property type="match status" value="1"/>
</dbReference>
<evidence type="ECO:0000259" key="10">
    <source>
        <dbReference type="Pfam" id="PF09223"/>
    </source>
</evidence>
<evidence type="ECO:0000256" key="2">
    <source>
        <dbReference type="ARBA" id="ARBA00022448"/>
    </source>
</evidence>
<evidence type="ECO:0000256" key="1">
    <source>
        <dbReference type="ARBA" id="ARBA00011028"/>
    </source>
</evidence>
<reference evidence="11" key="3">
    <citation type="submission" date="2023-12" db="EMBL/GenBank/DDBJ databases">
        <title>Molecular genomic analyses of Enterococcus cecorum from sepsis oubreaks in broilers.</title>
        <authorList>
            <person name="Rhoads D."/>
            <person name="Alrubaye A."/>
        </authorList>
    </citation>
    <scope>NUCLEOTIDE SEQUENCE</scope>
    <source>
        <strain evidence="11">1755</strain>
    </source>
</reference>
<dbReference type="InterPro" id="IPR006128">
    <property type="entry name" value="Lipoprotein_PsaA-like"/>
</dbReference>
<evidence type="ECO:0000256" key="8">
    <source>
        <dbReference type="SAM" id="MobiDB-lite"/>
    </source>
</evidence>
<feature type="signal peptide" evidence="9">
    <location>
        <begin position="1"/>
        <end position="19"/>
    </location>
</feature>
<reference evidence="13" key="1">
    <citation type="submission" date="2017-04" db="EMBL/GenBank/DDBJ databases">
        <title>Function of individual gut microbiota members based on whole genome sequencing of pure cultures obtained from chicken caecum.</title>
        <authorList>
            <person name="Medvecky M."/>
            <person name="Cejkova D."/>
            <person name="Polansky O."/>
            <person name="Karasova D."/>
            <person name="Kubasova T."/>
            <person name="Cizek A."/>
            <person name="Rychlik I."/>
        </authorList>
    </citation>
    <scope>NUCLEOTIDE SEQUENCE [LARGE SCALE GENOMIC DNA]</scope>
    <source>
        <strain evidence="13">An144</strain>
    </source>
</reference>
<dbReference type="SUPFAM" id="SSF53807">
    <property type="entry name" value="Helical backbone' metal receptor"/>
    <property type="match status" value="1"/>
</dbReference>
<evidence type="ECO:0000256" key="7">
    <source>
        <dbReference type="RuleBase" id="RU003512"/>
    </source>
</evidence>
<dbReference type="EMBL" id="NFLC01000008">
    <property type="protein sequence ID" value="OUQ10653.1"/>
    <property type="molecule type" value="Genomic_DNA"/>
</dbReference>
<gene>
    <name evidence="12" type="ORF">B5E88_05465</name>
    <name evidence="11" type="ORF">U1294_04665</name>
</gene>
<evidence type="ECO:0000256" key="3">
    <source>
        <dbReference type="ARBA" id="ARBA00022729"/>
    </source>
</evidence>
<evidence type="ECO:0000313" key="13">
    <source>
        <dbReference type="Proteomes" id="UP000196074"/>
    </source>
</evidence>
<feature type="domain" description="ZinT" evidence="10">
    <location>
        <begin position="324"/>
        <end position="503"/>
    </location>
</feature>
<evidence type="ECO:0000256" key="4">
    <source>
        <dbReference type="ARBA" id="ARBA00022833"/>
    </source>
</evidence>
<dbReference type="Proteomes" id="UP000196074">
    <property type="component" value="Unassembled WGS sequence"/>
</dbReference>
<evidence type="ECO:0000313" key="11">
    <source>
        <dbReference type="EMBL" id="MDZ5597520.1"/>
    </source>
</evidence>
<keyword evidence="5" id="KW-0864">Zinc transport</keyword>
<reference evidence="12" key="2">
    <citation type="journal article" date="2018" name="BMC Genomics">
        <title>Whole genome sequencing and function prediction of 133 gut anaerobes isolated from chicken caecum in pure cultures.</title>
        <authorList>
            <person name="Medvecky M."/>
            <person name="Cejkova D."/>
            <person name="Polansky O."/>
            <person name="Karasova D."/>
            <person name="Kubasova T."/>
            <person name="Cizek A."/>
            <person name="Rychlik I."/>
        </authorList>
    </citation>
    <scope>NUCLEOTIDE SEQUENCE</scope>
    <source>
        <strain evidence="12">An144</strain>
    </source>
</reference>
<keyword evidence="6" id="KW-0406">Ion transport</keyword>
<keyword evidence="4" id="KW-0862">Zinc</keyword>